<dbReference type="PANTHER" id="PTHR12128:SF66">
    <property type="entry name" value="4-HYDROXY-2-OXOGLUTARATE ALDOLASE, MITOCHONDRIAL"/>
    <property type="match status" value="1"/>
</dbReference>
<dbReference type="InterPro" id="IPR013785">
    <property type="entry name" value="Aldolase_TIM"/>
</dbReference>
<dbReference type="EMBL" id="FMWG01000004">
    <property type="protein sequence ID" value="SCZ62241.1"/>
    <property type="molecule type" value="Genomic_DNA"/>
</dbReference>
<protein>
    <submittedName>
        <fullName evidence="6">4-hydroxy-tetrahydrodipicolinate synthase</fullName>
    </submittedName>
</protein>
<keyword evidence="2 3" id="KW-0456">Lyase</keyword>
<accession>A0A1G5QLP5</accession>
<dbReference type="Gene3D" id="3.20.20.70">
    <property type="entry name" value="Aldolase class I"/>
    <property type="match status" value="1"/>
</dbReference>
<comment type="similarity">
    <text evidence="1 3">Belongs to the DapA family.</text>
</comment>
<dbReference type="PIRSF" id="PIRSF001365">
    <property type="entry name" value="DHDPS"/>
    <property type="match status" value="1"/>
</dbReference>
<evidence type="ECO:0000256" key="4">
    <source>
        <dbReference type="PIRSR" id="PIRSR001365-1"/>
    </source>
</evidence>
<dbReference type="PRINTS" id="PR00146">
    <property type="entry name" value="DHPICSNTHASE"/>
</dbReference>
<evidence type="ECO:0000256" key="1">
    <source>
        <dbReference type="ARBA" id="ARBA00007592"/>
    </source>
</evidence>
<evidence type="ECO:0000256" key="3">
    <source>
        <dbReference type="PIRNR" id="PIRNR001365"/>
    </source>
</evidence>
<reference evidence="6 7" key="1">
    <citation type="submission" date="2016-10" db="EMBL/GenBank/DDBJ databases">
        <authorList>
            <person name="de Groot N.N."/>
        </authorList>
    </citation>
    <scope>NUCLEOTIDE SEQUENCE [LARGE SCALE GENOMIC DNA]</scope>
    <source>
        <strain evidence="6 7">U95</strain>
    </source>
</reference>
<dbReference type="PANTHER" id="PTHR12128">
    <property type="entry name" value="DIHYDRODIPICOLINATE SYNTHASE"/>
    <property type="match status" value="1"/>
</dbReference>
<dbReference type="Proteomes" id="UP000198767">
    <property type="component" value="Unassembled WGS sequence"/>
</dbReference>
<dbReference type="Pfam" id="PF00701">
    <property type="entry name" value="DHDPS"/>
    <property type="match status" value="1"/>
</dbReference>
<dbReference type="RefSeq" id="WP_198511994.1">
    <property type="nucleotide sequence ID" value="NZ_FMWG01000004.1"/>
</dbReference>
<dbReference type="STRING" id="1156985.SAMN04488118_104354"/>
<organism evidence="6 7">
    <name type="scientific">Epibacterium ulvae</name>
    <dbReference type="NCBI Taxonomy" id="1156985"/>
    <lineage>
        <taxon>Bacteria</taxon>
        <taxon>Pseudomonadati</taxon>
        <taxon>Pseudomonadota</taxon>
        <taxon>Alphaproteobacteria</taxon>
        <taxon>Rhodobacterales</taxon>
        <taxon>Roseobacteraceae</taxon>
        <taxon>Epibacterium</taxon>
    </lineage>
</organism>
<dbReference type="SUPFAM" id="SSF51569">
    <property type="entry name" value="Aldolase"/>
    <property type="match status" value="1"/>
</dbReference>
<dbReference type="InterPro" id="IPR002220">
    <property type="entry name" value="DapA-like"/>
</dbReference>
<dbReference type="AlphaFoldDB" id="A0A1G5QLP5"/>
<sequence>MMTKDNLRGYVPAIATPFNEKGEIMEDAFVDLFEFLLSRGATCVCIAGDNGESWALSAQERGRLVRLAKDTAKGRVPIMMGISAPTIEASLGYVRAAEDNGADVLLSMPQTYVLKASEAELMARFDKVSAATDKPLVLYNSPRRMGFSLTVDQTERLLNTHNVIGIKESQRDFFYHTHLLQRLGDKMSIMTGPCHYIMPAFGLGAAGFIATGPEFTDLMPSEMAQVGAGVPDETYRKAHYQLTVLYELLMGTGTWPASFKAALNLIGQPAGVPRDPVLPATQADIDKIKRAFDQLGIRYR</sequence>
<feature type="active site" description="Proton donor/acceptor" evidence="4">
    <location>
        <position position="139"/>
    </location>
</feature>
<gene>
    <name evidence="6" type="ORF">SAMN04488118_104354</name>
</gene>
<proteinExistence type="inferred from homology"/>
<evidence type="ECO:0000256" key="2">
    <source>
        <dbReference type="ARBA" id="ARBA00023239"/>
    </source>
</evidence>
<name>A0A1G5QLP5_9RHOB</name>
<evidence type="ECO:0000313" key="7">
    <source>
        <dbReference type="Proteomes" id="UP000198767"/>
    </source>
</evidence>
<dbReference type="GO" id="GO:0008840">
    <property type="term" value="F:4-hydroxy-tetrahydrodipicolinate synthase activity"/>
    <property type="evidence" value="ECO:0007669"/>
    <property type="project" value="TreeGrafter"/>
</dbReference>
<evidence type="ECO:0000256" key="5">
    <source>
        <dbReference type="PIRSR" id="PIRSR001365-2"/>
    </source>
</evidence>
<evidence type="ECO:0000313" key="6">
    <source>
        <dbReference type="EMBL" id="SCZ62241.1"/>
    </source>
</evidence>
<dbReference type="CDD" id="cd00408">
    <property type="entry name" value="DHDPS-like"/>
    <property type="match status" value="1"/>
</dbReference>
<feature type="binding site" evidence="5">
    <location>
        <position position="209"/>
    </location>
    <ligand>
        <name>pyruvate</name>
        <dbReference type="ChEBI" id="CHEBI:15361"/>
    </ligand>
</feature>
<keyword evidence="7" id="KW-1185">Reference proteome</keyword>
<dbReference type="SMART" id="SM01130">
    <property type="entry name" value="DHDPS"/>
    <property type="match status" value="1"/>
</dbReference>
<feature type="active site" description="Schiff-base intermediate with substrate" evidence="4">
    <location>
        <position position="167"/>
    </location>
</feature>